<evidence type="ECO:0000256" key="3">
    <source>
        <dbReference type="ARBA" id="ARBA00038088"/>
    </source>
</evidence>
<evidence type="ECO:0000313" key="7">
    <source>
        <dbReference type="Proteomes" id="UP000599523"/>
    </source>
</evidence>
<organism evidence="6 7">
    <name type="scientific">Azoarcus taiwanensis</name>
    <dbReference type="NCBI Taxonomy" id="666964"/>
    <lineage>
        <taxon>Bacteria</taxon>
        <taxon>Pseudomonadati</taxon>
        <taxon>Pseudomonadota</taxon>
        <taxon>Betaproteobacteria</taxon>
        <taxon>Rhodocyclales</taxon>
        <taxon>Zoogloeaceae</taxon>
        <taxon>Azoarcus</taxon>
    </lineage>
</organism>
<dbReference type="GO" id="GO:0016887">
    <property type="term" value="F:ATP hydrolysis activity"/>
    <property type="evidence" value="ECO:0007669"/>
    <property type="project" value="InterPro"/>
</dbReference>
<evidence type="ECO:0000256" key="2">
    <source>
        <dbReference type="ARBA" id="ARBA00022840"/>
    </source>
</evidence>
<dbReference type="AlphaFoldDB" id="A0A972F8K5"/>
<evidence type="ECO:0000256" key="4">
    <source>
        <dbReference type="ARBA" id="ARBA00040480"/>
    </source>
</evidence>
<keyword evidence="1" id="KW-0547">Nucleotide-binding</keyword>
<keyword evidence="2" id="KW-0067">ATP-binding</keyword>
<dbReference type="PANTHER" id="PTHR42960">
    <property type="entry name" value="YCF46 PROTEIN"/>
    <property type="match status" value="1"/>
</dbReference>
<dbReference type="GO" id="GO:0005524">
    <property type="term" value="F:ATP binding"/>
    <property type="evidence" value="ECO:0007669"/>
    <property type="project" value="UniProtKB-KW"/>
</dbReference>
<dbReference type="InterPro" id="IPR003959">
    <property type="entry name" value="ATPase_AAA_core"/>
</dbReference>
<dbReference type="PANTHER" id="PTHR42960:SF1">
    <property type="entry name" value="YCF46 PROTEIN"/>
    <property type="match status" value="1"/>
</dbReference>
<evidence type="ECO:0000313" key="6">
    <source>
        <dbReference type="EMBL" id="NMG04121.1"/>
    </source>
</evidence>
<dbReference type="InterPro" id="IPR003593">
    <property type="entry name" value="AAA+_ATPase"/>
</dbReference>
<dbReference type="Proteomes" id="UP000599523">
    <property type="component" value="Unassembled WGS sequence"/>
</dbReference>
<dbReference type="EMBL" id="WTVM01000095">
    <property type="protein sequence ID" value="NMG04121.1"/>
    <property type="molecule type" value="Genomic_DNA"/>
</dbReference>
<evidence type="ECO:0000256" key="1">
    <source>
        <dbReference type="ARBA" id="ARBA00022741"/>
    </source>
</evidence>
<accession>A0A972F8K5</accession>
<dbReference type="Gene3D" id="1.10.8.60">
    <property type="match status" value="1"/>
</dbReference>
<name>A0A972F8K5_9RHOO</name>
<dbReference type="SMART" id="SM00382">
    <property type="entry name" value="AAA"/>
    <property type="match status" value="1"/>
</dbReference>
<evidence type="ECO:0000259" key="5">
    <source>
        <dbReference type="SMART" id="SM00382"/>
    </source>
</evidence>
<keyword evidence="7" id="KW-1185">Reference proteome</keyword>
<feature type="domain" description="AAA+ ATPase" evidence="5">
    <location>
        <begin position="262"/>
        <end position="396"/>
    </location>
</feature>
<sequence length="496" mass="54778">MREAVIERLEKALAGGFPLIYARCDEEARLVSFLAPLAARHCDRNDALVEWSVTRGFVCRGQVLEAERDPLAALDYVVTHGAGHFFLFKDLPLLFDSRAELVRGLRDLYDALLDSDCHVFLSSTLVTLPDALAHQVFMVELGSPDEAELQQTVLRLGAELGVSERLSDDWVSQVVPSLKGLTLGETGHLMRRLVAEDRLELDVALSEIHEEKAAALMREACLKFYPGSIDIDQVGGLENLKQWVTSRRAFFTRAGLTSGVPLPAGVLFMGVSGCGKSMAAKVIAGAWKLPLVRLDMNLVLSGAYGSPEYAFDHALRVAEHMAPLVLWIDEMENSFGYDTDTRGGNNPNIFSSFLTWMQEKPAGVFVVATANRIEKLPAEVIRKGRFDQLFFLDLPTDEERKRILEIHLKRVGVDPTGFDLGALSAVTRAWSGAEIEQAVRAAVVKAWETGAAVTDRDVMWAASRMVPLSRTMEEQIKRLRAWSQERATPASAKPAS</sequence>
<dbReference type="Pfam" id="PF00004">
    <property type="entry name" value="AAA"/>
    <property type="match status" value="1"/>
</dbReference>
<dbReference type="Gene3D" id="3.40.50.300">
    <property type="entry name" value="P-loop containing nucleotide triphosphate hydrolases"/>
    <property type="match status" value="1"/>
</dbReference>
<comment type="caution">
    <text evidence="6">The sequence shown here is derived from an EMBL/GenBank/DDBJ whole genome shotgun (WGS) entry which is preliminary data.</text>
</comment>
<dbReference type="InterPro" id="IPR027417">
    <property type="entry name" value="P-loop_NTPase"/>
</dbReference>
<protein>
    <recommendedName>
        <fullName evidence="4">Uncharacterized AAA domain-containing protein ycf46</fullName>
    </recommendedName>
</protein>
<gene>
    <name evidence="6" type="ORF">GPA21_14275</name>
</gene>
<comment type="similarity">
    <text evidence="3">Belongs to the AAA ATPase family. Highly divergent.</text>
</comment>
<dbReference type="InterPro" id="IPR052381">
    <property type="entry name" value="AAA_domain_protein"/>
</dbReference>
<proteinExistence type="inferred from homology"/>
<dbReference type="SUPFAM" id="SSF52540">
    <property type="entry name" value="P-loop containing nucleoside triphosphate hydrolases"/>
    <property type="match status" value="1"/>
</dbReference>
<reference evidence="6" key="1">
    <citation type="submission" date="2019-12" db="EMBL/GenBank/DDBJ databases">
        <title>Comparative genomics gives insights into the taxonomy of the Azoarcus-Aromatoleum group and reveals separate origins of nif in the plant-associated Azoarcus and non-plant-associated Aromatoleum sub-groups.</title>
        <authorList>
            <person name="Lafos M."/>
            <person name="Maluk M."/>
            <person name="Batista M."/>
            <person name="Junghare M."/>
            <person name="Carmona M."/>
            <person name="Faoro H."/>
            <person name="Cruz L.M."/>
            <person name="Battistoni F."/>
            <person name="De Souza E."/>
            <person name="Pedrosa F."/>
            <person name="Chen W.-M."/>
            <person name="Poole P.S."/>
            <person name="Dixon R.A."/>
            <person name="James E.K."/>
        </authorList>
    </citation>
    <scope>NUCLEOTIDE SEQUENCE</scope>
    <source>
        <strain evidence="6">NSC3</strain>
    </source>
</reference>